<dbReference type="SUPFAM" id="SSF46689">
    <property type="entry name" value="Homeodomain-like"/>
    <property type="match status" value="2"/>
</dbReference>
<dbReference type="Proteomes" id="UP000186406">
    <property type="component" value="Unassembled WGS sequence"/>
</dbReference>
<dbReference type="Pfam" id="PF12833">
    <property type="entry name" value="HTH_18"/>
    <property type="match status" value="1"/>
</dbReference>
<keyword evidence="2 5" id="KW-0238">DNA-binding</keyword>
<keyword evidence="3" id="KW-0804">Transcription</keyword>
<keyword evidence="1" id="KW-0805">Transcription regulation</keyword>
<dbReference type="RefSeq" id="WP_073625548.1">
    <property type="nucleotide sequence ID" value="NZ_FRXO01000001.1"/>
</dbReference>
<dbReference type="STRING" id="1123029.SAMN02745172_00445"/>
<dbReference type="Gene3D" id="1.10.10.60">
    <property type="entry name" value="Homeodomain-like"/>
    <property type="match status" value="1"/>
</dbReference>
<dbReference type="InterPro" id="IPR009057">
    <property type="entry name" value="Homeodomain-like_sf"/>
</dbReference>
<sequence>MPFRWNSIEHLMQRPVDGEIVARSLAGFDTPGSASDADDFDIAGSDRDAVSSEIIVRLDHMGLTLAVSGRSQPGTGRVHVVGTPVTGDHARSAAGVPGPVLRLEIGEPDAVMQDLGRLIRQGDDTASAMPGSDPVVQRLSRALEAAESDGREFGGLYADAVRLAIVTRMLGMRAGQAENAAPPARQHRAKAALPKWRLARVKAYVDAHLSETVTLADMAAAAGLSRMHFAAQFRLATGIRPHEFILRRRIDRAMELLTTTSESLVGIALDVGFQTQAHFTTVFKRFVGDTPHQWRSANSRRN</sequence>
<dbReference type="OrthoDB" id="8334882at2"/>
<protein>
    <submittedName>
        <fullName evidence="5">AraC-type DNA-binding protein</fullName>
    </submittedName>
</protein>
<evidence type="ECO:0000313" key="6">
    <source>
        <dbReference type="Proteomes" id="UP000186406"/>
    </source>
</evidence>
<reference evidence="5 6" key="1">
    <citation type="submission" date="2016-12" db="EMBL/GenBank/DDBJ databases">
        <authorList>
            <person name="Song W.-J."/>
            <person name="Kurnit D.M."/>
        </authorList>
    </citation>
    <scope>NUCLEOTIDE SEQUENCE [LARGE SCALE GENOMIC DNA]</scope>
    <source>
        <strain evidence="5 6">DSM 19599</strain>
    </source>
</reference>
<dbReference type="PROSITE" id="PS01124">
    <property type="entry name" value="HTH_ARAC_FAMILY_2"/>
    <property type="match status" value="1"/>
</dbReference>
<proteinExistence type="predicted"/>
<accession>A0A1M7Z7R6</accession>
<dbReference type="InterPro" id="IPR018062">
    <property type="entry name" value="HTH_AraC-typ_CS"/>
</dbReference>
<feature type="domain" description="HTH araC/xylS-type" evidence="4">
    <location>
        <begin position="199"/>
        <end position="297"/>
    </location>
</feature>
<dbReference type="AlphaFoldDB" id="A0A1M7Z7R6"/>
<dbReference type="PANTHER" id="PTHR46796:SF14">
    <property type="entry name" value="TRANSCRIPTIONAL REGULATORY PROTEIN"/>
    <property type="match status" value="1"/>
</dbReference>
<evidence type="ECO:0000259" key="4">
    <source>
        <dbReference type="PROSITE" id="PS01124"/>
    </source>
</evidence>
<dbReference type="PROSITE" id="PS00041">
    <property type="entry name" value="HTH_ARAC_FAMILY_1"/>
    <property type="match status" value="1"/>
</dbReference>
<dbReference type="GO" id="GO:0003700">
    <property type="term" value="F:DNA-binding transcription factor activity"/>
    <property type="evidence" value="ECO:0007669"/>
    <property type="project" value="InterPro"/>
</dbReference>
<dbReference type="InterPro" id="IPR050204">
    <property type="entry name" value="AraC_XylS_family_regulators"/>
</dbReference>
<keyword evidence="6" id="KW-1185">Reference proteome</keyword>
<evidence type="ECO:0000256" key="3">
    <source>
        <dbReference type="ARBA" id="ARBA00023163"/>
    </source>
</evidence>
<dbReference type="GO" id="GO:0043565">
    <property type="term" value="F:sequence-specific DNA binding"/>
    <property type="evidence" value="ECO:0007669"/>
    <property type="project" value="InterPro"/>
</dbReference>
<evidence type="ECO:0000256" key="1">
    <source>
        <dbReference type="ARBA" id="ARBA00023015"/>
    </source>
</evidence>
<evidence type="ECO:0000313" key="5">
    <source>
        <dbReference type="EMBL" id="SHO60884.1"/>
    </source>
</evidence>
<dbReference type="PANTHER" id="PTHR46796">
    <property type="entry name" value="HTH-TYPE TRANSCRIPTIONAL ACTIVATOR RHAS-RELATED"/>
    <property type="match status" value="1"/>
</dbReference>
<evidence type="ECO:0000256" key="2">
    <source>
        <dbReference type="ARBA" id="ARBA00023125"/>
    </source>
</evidence>
<dbReference type="SMART" id="SM00342">
    <property type="entry name" value="HTH_ARAC"/>
    <property type="match status" value="1"/>
</dbReference>
<organism evidence="5 6">
    <name type="scientific">Pseudoxanthobacter soli DSM 19599</name>
    <dbReference type="NCBI Taxonomy" id="1123029"/>
    <lineage>
        <taxon>Bacteria</taxon>
        <taxon>Pseudomonadati</taxon>
        <taxon>Pseudomonadota</taxon>
        <taxon>Alphaproteobacteria</taxon>
        <taxon>Hyphomicrobiales</taxon>
        <taxon>Segnochrobactraceae</taxon>
        <taxon>Pseudoxanthobacter</taxon>
    </lineage>
</organism>
<dbReference type="InterPro" id="IPR018060">
    <property type="entry name" value="HTH_AraC"/>
</dbReference>
<dbReference type="EMBL" id="FRXO01000001">
    <property type="protein sequence ID" value="SHO60884.1"/>
    <property type="molecule type" value="Genomic_DNA"/>
</dbReference>
<gene>
    <name evidence="5" type="ORF">SAMN02745172_00445</name>
</gene>
<name>A0A1M7Z7R6_9HYPH</name>